<dbReference type="Pfam" id="PF25976">
    <property type="entry name" value="LpqB_N"/>
    <property type="match status" value="1"/>
</dbReference>
<keyword evidence="4" id="KW-1185">Reference proteome</keyword>
<dbReference type="InterPro" id="IPR019606">
    <property type="entry name" value="GerMN"/>
</dbReference>
<dbReference type="InterPro" id="IPR018910">
    <property type="entry name" value="LpqB_C"/>
</dbReference>
<dbReference type="Pfam" id="PF10646">
    <property type="entry name" value="Germane"/>
    <property type="match status" value="1"/>
</dbReference>
<evidence type="ECO:0000259" key="2">
    <source>
        <dbReference type="SMART" id="SM00909"/>
    </source>
</evidence>
<reference evidence="4" key="1">
    <citation type="journal article" date="2019" name="Int. J. Syst. Evol. Microbiol.">
        <title>The Global Catalogue of Microorganisms (GCM) 10K type strain sequencing project: providing services to taxonomists for standard genome sequencing and annotation.</title>
        <authorList>
            <consortium name="The Broad Institute Genomics Platform"/>
            <consortium name="The Broad Institute Genome Sequencing Center for Infectious Disease"/>
            <person name="Wu L."/>
            <person name="Ma J."/>
        </authorList>
    </citation>
    <scope>NUCLEOTIDE SEQUENCE [LARGE SCALE GENOMIC DNA]</scope>
    <source>
        <strain evidence="4">JCM 18541</strain>
    </source>
</reference>
<proteinExistence type="predicted"/>
<evidence type="ECO:0000313" key="4">
    <source>
        <dbReference type="Proteomes" id="UP001500187"/>
    </source>
</evidence>
<accession>A0ABP9BA73</accession>
<name>A0ABP9BA73_9MICC</name>
<dbReference type="InterPro" id="IPR059026">
    <property type="entry name" value="LpqB_N"/>
</dbReference>
<dbReference type="Proteomes" id="UP001500187">
    <property type="component" value="Unassembled WGS sequence"/>
</dbReference>
<comment type="caution">
    <text evidence="3">The sequence shown here is derived from an EMBL/GenBank/DDBJ whole genome shotgun (WGS) entry which is preliminary data.</text>
</comment>
<dbReference type="SMART" id="SM00909">
    <property type="entry name" value="Germane"/>
    <property type="match status" value="1"/>
</dbReference>
<dbReference type="RefSeq" id="WP_345444764.1">
    <property type="nucleotide sequence ID" value="NZ_BAABKP010000001.1"/>
</dbReference>
<protein>
    <submittedName>
        <fullName evidence="3">LpqB family beta-propeller domain-containing protein</fullName>
    </submittedName>
</protein>
<dbReference type="PROSITE" id="PS51257">
    <property type="entry name" value="PROKAR_LIPOPROTEIN"/>
    <property type="match status" value="1"/>
</dbReference>
<organism evidence="3 4">
    <name type="scientific">Rothia endophytica</name>
    <dbReference type="NCBI Taxonomy" id="1324766"/>
    <lineage>
        <taxon>Bacteria</taxon>
        <taxon>Bacillati</taxon>
        <taxon>Actinomycetota</taxon>
        <taxon>Actinomycetes</taxon>
        <taxon>Micrococcales</taxon>
        <taxon>Micrococcaceae</taxon>
        <taxon>Rothia</taxon>
    </lineage>
</organism>
<feature type="signal peptide" evidence="1">
    <location>
        <begin position="1"/>
        <end position="25"/>
    </location>
</feature>
<feature type="domain" description="GerMN" evidence="2">
    <location>
        <begin position="204"/>
        <end position="296"/>
    </location>
</feature>
<evidence type="ECO:0000313" key="3">
    <source>
        <dbReference type="EMBL" id="GAA4791302.1"/>
    </source>
</evidence>
<evidence type="ECO:0000256" key="1">
    <source>
        <dbReference type="SAM" id="SignalP"/>
    </source>
</evidence>
<sequence>MRPLNRRDLLSASFVSAAAALTGCAAIPTDGEVNHYADPRNTASPTEAIDTPAGPVPGATPAEIIDGFLHAGVGANDDYSVARLFLTESLAESWRPDGQTLIYNSSVITEETGQDTFMVTVPTSTLVDGRGLATSYTEATENELEFTLQQVEGEWRVATAPDGTVLSRTEFGEVFSPFTLYFYDPTFTQAVPDVRWFVERPTVATSLVKVLLEGPAPYLEGGVITAIPPNTALARNSVTVENGRADVQLSGGPSLQSASALDLERLRTQLTQTLSNIASITSTQLSINNQVINTQDLENYREPAINAEVPPFVLGVENNRLVMRDNLSASENQSLVFAQNGVAPAQPAMNYSRTSFSFTAADRSELWLATLSEAQVVHRGVGILQPSYDHQNWLWIAQEGGSVLTLAAGQRGAEPRTLETWLHGQTLLSLAVARDGARVALVTSTDGATSAWISAIRRAEDGVPLGLLDPVQVGADISPDGVEWASDEDVILWNTTTAETEIVSLTGQSTRYDNLPDIEHIVTGNGVDQVVATNKTGTLFIVAGNGWTRIESSLSALNYSG</sequence>
<dbReference type="Pfam" id="PF10647">
    <property type="entry name" value="Gmad1"/>
    <property type="match status" value="1"/>
</dbReference>
<dbReference type="EMBL" id="BAABKP010000001">
    <property type="protein sequence ID" value="GAA4791302.1"/>
    <property type="molecule type" value="Genomic_DNA"/>
</dbReference>
<gene>
    <name evidence="3" type="ORF">GCM10023352_06770</name>
</gene>
<feature type="chain" id="PRO_5046337688" evidence="1">
    <location>
        <begin position="26"/>
        <end position="561"/>
    </location>
</feature>
<keyword evidence="1" id="KW-0732">Signal</keyword>